<evidence type="ECO:0000313" key="4">
    <source>
        <dbReference type="Proteomes" id="UP000479000"/>
    </source>
</evidence>
<gene>
    <name evidence="3" type="ORF">NTEN_LOCUS23490</name>
</gene>
<reference evidence="3 4" key="1">
    <citation type="submission" date="2020-02" db="EMBL/GenBank/DDBJ databases">
        <authorList>
            <person name="Ferguson B K."/>
        </authorList>
    </citation>
    <scope>NUCLEOTIDE SEQUENCE [LARGE SCALE GENOMIC DNA]</scope>
</reference>
<dbReference type="AlphaFoldDB" id="A0A6H5HQH3"/>
<keyword evidence="4" id="KW-1185">Reference proteome</keyword>
<dbReference type="Proteomes" id="UP000479000">
    <property type="component" value="Unassembled WGS sequence"/>
</dbReference>
<organism evidence="3 4">
    <name type="scientific">Nesidiocoris tenuis</name>
    <dbReference type="NCBI Taxonomy" id="355587"/>
    <lineage>
        <taxon>Eukaryota</taxon>
        <taxon>Metazoa</taxon>
        <taxon>Ecdysozoa</taxon>
        <taxon>Arthropoda</taxon>
        <taxon>Hexapoda</taxon>
        <taxon>Insecta</taxon>
        <taxon>Pterygota</taxon>
        <taxon>Neoptera</taxon>
        <taxon>Paraneoptera</taxon>
        <taxon>Hemiptera</taxon>
        <taxon>Heteroptera</taxon>
        <taxon>Panheteroptera</taxon>
        <taxon>Cimicomorpha</taxon>
        <taxon>Miridae</taxon>
        <taxon>Dicyphina</taxon>
        <taxon>Nesidiocoris</taxon>
    </lineage>
</organism>
<accession>A0A6H5HQH3</accession>
<feature type="compositionally biased region" description="Polar residues" evidence="1">
    <location>
        <begin position="1"/>
        <end position="14"/>
    </location>
</feature>
<feature type="region of interest" description="Disordered" evidence="1">
    <location>
        <begin position="1"/>
        <end position="23"/>
    </location>
</feature>
<feature type="domain" description="NOG1 N-terminal helical" evidence="2">
    <location>
        <begin position="42"/>
        <end position="103"/>
    </location>
</feature>
<feature type="non-terminal residue" evidence="3">
    <location>
        <position position="130"/>
    </location>
</feature>
<dbReference type="EMBL" id="CADCXU010034612">
    <property type="protein sequence ID" value="CAB0019835.1"/>
    <property type="molecule type" value="Genomic_DNA"/>
</dbReference>
<evidence type="ECO:0000259" key="2">
    <source>
        <dbReference type="Pfam" id="PF17835"/>
    </source>
</evidence>
<evidence type="ECO:0000313" key="3">
    <source>
        <dbReference type="EMBL" id="CAB0019835.1"/>
    </source>
</evidence>
<dbReference type="OrthoDB" id="415015at2759"/>
<evidence type="ECO:0000256" key="1">
    <source>
        <dbReference type="SAM" id="MobiDB-lite"/>
    </source>
</evidence>
<protein>
    <recommendedName>
        <fullName evidence="2">NOG1 N-terminal helical domain-containing protein</fullName>
    </recommendedName>
</protein>
<proteinExistence type="predicted"/>
<name>A0A6H5HQH3_9HEMI</name>
<sequence length="130" mass="15029">MANFQGGTRTATMGNGNGRVFSAGIPVTRRSNRDADNSPSMVPTMDFIDFTLSKTQRRTPCVVHKHYKISRIRGFYMRKIRFTQQNFHDRLSQIIQEFPKLDRWQGLPSSPEVRRFAVPLQATETSRPRQ</sequence>
<dbReference type="PANTHER" id="PTHR45759">
    <property type="entry name" value="NUCLEOLAR GTP-BINDING PROTEIN 1"/>
    <property type="match status" value="1"/>
</dbReference>
<dbReference type="InterPro" id="IPR041623">
    <property type="entry name" value="NOG1_N"/>
</dbReference>
<dbReference type="Pfam" id="PF17835">
    <property type="entry name" value="NOG1_N"/>
    <property type="match status" value="1"/>
</dbReference>
<dbReference type="Gene3D" id="1.20.120.1190">
    <property type="match status" value="1"/>
</dbReference>